<feature type="domain" description="Cysteine-rich" evidence="1">
    <location>
        <begin position="5"/>
        <end position="85"/>
    </location>
</feature>
<dbReference type="Proteomes" id="UP000823612">
    <property type="component" value="Unassembled WGS sequence"/>
</dbReference>
<reference evidence="2" key="2">
    <citation type="journal article" date="2021" name="PeerJ">
        <title>Extensive microbial diversity within the chicken gut microbiome revealed by metagenomics and culture.</title>
        <authorList>
            <person name="Gilroy R."/>
            <person name="Ravi A."/>
            <person name="Getino M."/>
            <person name="Pursley I."/>
            <person name="Horton D.L."/>
            <person name="Alikhan N.F."/>
            <person name="Baker D."/>
            <person name="Gharbi K."/>
            <person name="Hall N."/>
            <person name="Watson M."/>
            <person name="Adriaenssens E.M."/>
            <person name="Foster-Nyarko E."/>
            <person name="Jarju S."/>
            <person name="Secka A."/>
            <person name="Antonio M."/>
            <person name="Oren A."/>
            <person name="Chaudhuri R.R."/>
            <person name="La Ragione R."/>
            <person name="Hildebrand F."/>
            <person name="Pallen M.J."/>
        </authorList>
    </citation>
    <scope>NUCLEOTIDE SEQUENCE</scope>
    <source>
        <strain evidence="2">2889</strain>
    </source>
</reference>
<gene>
    <name evidence="2" type="ORF">IAB08_01365</name>
</gene>
<evidence type="ECO:0000313" key="3">
    <source>
        <dbReference type="Proteomes" id="UP000823612"/>
    </source>
</evidence>
<dbReference type="GO" id="GO:0016491">
    <property type="term" value="F:oxidoreductase activity"/>
    <property type="evidence" value="ECO:0007669"/>
    <property type="project" value="UniProtKB-ARBA"/>
</dbReference>
<dbReference type="InterPro" id="IPR004017">
    <property type="entry name" value="Cys_rich_dom"/>
</dbReference>
<comment type="caution">
    <text evidence="2">The sequence shown here is derived from an EMBL/GenBank/DDBJ whole genome shotgun (WGS) entry which is preliminary data.</text>
</comment>
<evidence type="ECO:0000313" key="2">
    <source>
        <dbReference type="EMBL" id="MBO8431929.1"/>
    </source>
</evidence>
<dbReference type="AlphaFoldDB" id="A0A9D9H0Q8"/>
<proteinExistence type="predicted"/>
<feature type="domain" description="Cysteine-rich" evidence="1">
    <location>
        <begin position="133"/>
        <end position="217"/>
    </location>
</feature>
<dbReference type="GO" id="GO:0005829">
    <property type="term" value="C:cytosol"/>
    <property type="evidence" value="ECO:0007669"/>
    <property type="project" value="TreeGrafter"/>
</dbReference>
<evidence type="ECO:0000259" key="1">
    <source>
        <dbReference type="Pfam" id="PF02754"/>
    </source>
</evidence>
<dbReference type="EMBL" id="JADIMZ010000019">
    <property type="protein sequence ID" value="MBO8431929.1"/>
    <property type="molecule type" value="Genomic_DNA"/>
</dbReference>
<protein>
    <submittedName>
        <fullName evidence="2">(Fe-S)-binding protein</fullName>
    </submittedName>
</protein>
<name>A0A9D9H0Q8_9BACT</name>
<dbReference type="PANTHER" id="PTHR30296">
    <property type="entry name" value="UNCHARACTERIZED PROTEIN YKGE"/>
    <property type="match status" value="1"/>
</dbReference>
<reference evidence="2" key="1">
    <citation type="submission" date="2020-10" db="EMBL/GenBank/DDBJ databases">
        <authorList>
            <person name="Gilroy R."/>
        </authorList>
    </citation>
    <scope>NUCLEOTIDE SEQUENCE</scope>
    <source>
        <strain evidence="2">2889</strain>
    </source>
</reference>
<accession>A0A9D9H0Q8</accession>
<dbReference type="Pfam" id="PF02754">
    <property type="entry name" value="CCG"/>
    <property type="match status" value="2"/>
</dbReference>
<sequence length="241" mass="27149">MKKKVELFVPCCINQLYPQTAFNTIKVLEHLGVEVHYNPEQTCCGQTAFKNGYWDEAKEIGEKFLRDFSSGLPVVCPSASCVAYIKNYYHKLFFNTGWHLEYRKLRENIYELTDFIVNVLRVNEVGGEFPHKVTYHSACSALREYGLMEEPRILLKNVKGLELVEMEKADQCCGFGGMFSMTFEPVSVAMTAQKLSNALATEAEYVVSTEATCLANMDAYVKKQGLPIKCLHIADVLAAGL</sequence>
<dbReference type="PANTHER" id="PTHR30296:SF0">
    <property type="entry name" value="LACTATE UTILIZATION PROTEIN A"/>
    <property type="match status" value="1"/>
</dbReference>
<organism evidence="2 3">
    <name type="scientific">Candidatus Pullibacteroides excrementavium</name>
    <dbReference type="NCBI Taxonomy" id="2840905"/>
    <lineage>
        <taxon>Bacteria</taxon>
        <taxon>Pseudomonadati</taxon>
        <taxon>Bacteroidota</taxon>
        <taxon>Bacteroidia</taxon>
        <taxon>Bacteroidales</taxon>
        <taxon>Candidatus Pullibacteroides</taxon>
    </lineage>
</organism>